<organism evidence="8 9">
    <name type="scientific">Blumeria hordei</name>
    <name type="common">Barley powdery mildew</name>
    <name type="synonym">Blumeria graminis f. sp. hordei</name>
    <dbReference type="NCBI Taxonomy" id="2867405"/>
    <lineage>
        <taxon>Eukaryota</taxon>
        <taxon>Fungi</taxon>
        <taxon>Dikarya</taxon>
        <taxon>Ascomycota</taxon>
        <taxon>Pezizomycotina</taxon>
        <taxon>Leotiomycetes</taxon>
        <taxon>Erysiphales</taxon>
        <taxon>Erysiphaceae</taxon>
        <taxon>Blumeria</taxon>
    </lineage>
</organism>
<feature type="region of interest" description="Disordered" evidence="6">
    <location>
        <begin position="595"/>
        <end position="625"/>
    </location>
</feature>
<dbReference type="GO" id="GO:0004806">
    <property type="term" value="F:triacylglycerol lipase activity"/>
    <property type="evidence" value="ECO:0007669"/>
    <property type="project" value="InterPro"/>
</dbReference>
<keyword evidence="2" id="KW-0378">Hydrolase</keyword>
<dbReference type="EMBL" id="UNSH01000008">
    <property type="protein sequence ID" value="SZF00214.1"/>
    <property type="molecule type" value="Genomic_DNA"/>
</dbReference>
<evidence type="ECO:0000256" key="3">
    <source>
        <dbReference type="ARBA" id="ARBA00022963"/>
    </source>
</evidence>
<dbReference type="PANTHER" id="PTHR14226:SF44">
    <property type="entry name" value="TRIACYLGLYCEROL LIPASE 3"/>
    <property type="match status" value="1"/>
</dbReference>
<name>A0A383UIS7_BLUHO</name>
<accession>A0A383UIS7</accession>
<evidence type="ECO:0000256" key="1">
    <source>
        <dbReference type="ARBA" id="ARBA00002682"/>
    </source>
</evidence>
<dbReference type="VEuPathDB" id="FungiDB:BLGHR1_10945"/>
<feature type="domain" description="PNPLA" evidence="7">
    <location>
        <begin position="228"/>
        <end position="432"/>
    </location>
</feature>
<evidence type="ECO:0000256" key="2">
    <source>
        <dbReference type="ARBA" id="ARBA00022801"/>
    </source>
</evidence>
<dbReference type="Pfam" id="PF01734">
    <property type="entry name" value="Patatin"/>
    <property type="match status" value="1"/>
</dbReference>
<keyword evidence="3" id="KW-0442">Lipid degradation</keyword>
<evidence type="ECO:0000256" key="6">
    <source>
        <dbReference type="SAM" id="MobiDB-lite"/>
    </source>
</evidence>
<dbReference type="InterPro" id="IPR002641">
    <property type="entry name" value="PNPLA_dom"/>
</dbReference>
<proteinExistence type="predicted"/>
<protein>
    <recommendedName>
        <fullName evidence="7">PNPLA domain-containing protein</fullName>
    </recommendedName>
</protein>
<keyword evidence="4" id="KW-0443">Lipid metabolism</keyword>
<evidence type="ECO:0000256" key="4">
    <source>
        <dbReference type="ARBA" id="ARBA00023098"/>
    </source>
</evidence>
<dbReference type="PANTHER" id="PTHR14226">
    <property type="entry name" value="NEUROPATHY TARGET ESTERASE/SWISS CHEESE D.MELANOGASTER"/>
    <property type="match status" value="1"/>
</dbReference>
<dbReference type="InterPro" id="IPR050301">
    <property type="entry name" value="NTE"/>
</dbReference>
<comment type="caution">
    <text evidence="5">Lacks conserved residue(s) required for the propagation of feature annotation.</text>
</comment>
<dbReference type="PROSITE" id="PS51635">
    <property type="entry name" value="PNPLA"/>
    <property type="match status" value="1"/>
</dbReference>
<dbReference type="CDD" id="cd07229">
    <property type="entry name" value="Pat_TGL3_like"/>
    <property type="match status" value="1"/>
</dbReference>
<gene>
    <name evidence="8" type="ORF">BLGHR1_10945</name>
</gene>
<dbReference type="InterPro" id="IPR021771">
    <property type="entry name" value="Triacylglycerol_lipase_N"/>
</dbReference>
<dbReference type="GO" id="GO:0006641">
    <property type="term" value="P:triglyceride metabolic process"/>
    <property type="evidence" value="ECO:0007669"/>
    <property type="project" value="UniProtKB-ARBA"/>
</dbReference>
<sequence length="625" mass="70792">MATFNRFLGFPIDAWPTYKPKIPSIFRMIDVMKSAWGTLWDVIVFWQVRFMRWLTCKSPIETWYEILRDAETYEEWEEAALQLDVLTGNDLWCGPLITVFETMHMANMRQNPTSKYYDYRLIHQRLQSIIIAREEEDYIQLINLLRSGLVRNLGNVTTPRLFNRAFAGTKLLIEDYITQVSEAIADVTKLSTSPNTEDSENRNICRFSSQAKLDLLHDTRQAFGRSTLVLEGGAVFGLFHLGVVKALHARGLLPRILTGTATGALIAALVGTHTEDELPKLFSGNGIDLRAFGTGGSKVRASLLRRITSYNGHFITLFKRLPILFTGGNYFDVTVLEKCMRENIGDLTFEEAYLKTKRVLNITVATTGRGGVPNLLNYLTAPNVLIWSAAVASNTPPSKSLYSRPPVLRCKDTSGEIVPWSIAADITFRPWTHTSHTDRESPLTRVAELFNVNHFIVSQARPHVIPFLQSDMHGPPPLIQRGGRTPLISGLLRLIGIELDHRIHQLETMGLLPTIIRRFLITEQIPGTPVTLVPELSASDFFCFLKEPTQANLRYWILRGEKSVWPAIGALKVRCAIEIELDRGYQFTRRRKAVRPCPDSSTVDNREGRERARERVRADSLSGKW</sequence>
<dbReference type="InterPro" id="IPR016035">
    <property type="entry name" value="Acyl_Trfase/lysoPLipase"/>
</dbReference>
<feature type="compositionally biased region" description="Basic and acidic residues" evidence="6">
    <location>
        <begin position="604"/>
        <end position="618"/>
    </location>
</feature>
<dbReference type="AlphaFoldDB" id="A0A383UIS7"/>
<dbReference type="Gene3D" id="3.40.1090.10">
    <property type="entry name" value="Cytosolic phospholipase A2 catalytic domain"/>
    <property type="match status" value="1"/>
</dbReference>
<dbReference type="GO" id="GO:0016042">
    <property type="term" value="P:lipid catabolic process"/>
    <property type="evidence" value="ECO:0007669"/>
    <property type="project" value="UniProtKB-KW"/>
</dbReference>
<dbReference type="Proteomes" id="UP000275772">
    <property type="component" value="Unassembled WGS sequence"/>
</dbReference>
<dbReference type="Pfam" id="PF11815">
    <property type="entry name" value="DUF3336"/>
    <property type="match status" value="2"/>
</dbReference>
<evidence type="ECO:0000313" key="9">
    <source>
        <dbReference type="Proteomes" id="UP000275772"/>
    </source>
</evidence>
<dbReference type="SUPFAM" id="SSF52151">
    <property type="entry name" value="FabD/lysophospholipase-like"/>
    <property type="match status" value="1"/>
</dbReference>
<evidence type="ECO:0000259" key="7">
    <source>
        <dbReference type="PROSITE" id="PS51635"/>
    </source>
</evidence>
<reference evidence="8 9" key="1">
    <citation type="submission" date="2017-11" db="EMBL/GenBank/DDBJ databases">
        <authorList>
            <person name="Kracher B."/>
        </authorList>
    </citation>
    <scope>NUCLEOTIDE SEQUENCE [LARGE SCALE GENOMIC DNA]</scope>
    <source>
        <strain evidence="8 9">RACE1</strain>
    </source>
</reference>
<evidence type="ECO:0000256" key="5">
    <source>
        <dbReference type="PROSITE-ProRule" id="PRU01161"/>
    </source>
</evidence>
<comment type="function">
    <text evidence="1">Probable lipid hydrolase.</text>
</comment>
<evidence type="ECO:0000313" key="8">
    <source>
        <dbReference type="EMBL" id="SZF00214.1"/>
    </source>
</evidence>